<dbReference type="CDD" id="cd00431">
    <property type="entry name" value="cysteine_hydrolases"/>
    <property type="match status" value="1"/>
</dbReference>
<evidence type="ECO:0000256" key="1">
    <source>
        <dbReference type="ARBA" id="ARBA00022801"/>
    </source>
</evidence>
<dbReference type="RefSeq" id="WP_163664956.1">
    <property type="nucleotide sequence ID" value="NZ_QXHD01000004.1"/>
</dbReference>
<dbReference type="SUPFAM" id="SSF52499">
    <property type="entry name" value="Isochorismatase-like hydrolases"/>
    <property type="match status" value="1"/>
</dbReference>
<proteinExistence type="predicted"/>
<dbReference type="InterPro" id="IPR050272">
    <property type="entry name" value="Isochorismatase-like_hydrls"/>
</dbReference>
<dbReference type="InterPro" id="IPR036380">
    <property type="entry name" value="Isochorismatase-like_sf"/>
</dbReference>
<reference evidence="3 4" key="1">
    <citation type="journal article" date="2020" name="Microb. Ecol.">
        <title>Ecogenomics of the Marine Benthic Filamentous Cyanobacterium Adonisia.</title>
        <authorList>
            <person name="Walter J.M."/>
            <person name="Coutinho F.H."/>
            <person name="Leomil L."/>
            <person name="Hargreaves P.I."/>
            <person name="Campeao M.E."/>
            <person name="Vieira V.V."/>
            <person name="Silva B.S."/>
            <person name="Fistarol G.O."/>
            <person name="Salomon P.S."/>
            <person name="Sawabe T."/>
            <person name="Mino S."/>
            <person name="Hosokawa M."/>
            <person name="Miyashita H."/>
            <person name="Maruyama F."/>
            <person name="van Verk M.C."/>
            <person name="Dutilh B.E."/>
            <person name="Thompson C.C."/>
            <person name="Thompson F.L."/>
        </authorList>
    </citation>
    <scope>NUCLEOTIDE SEQUENCE [LARGE SCALE GENOMIC DNA]</scope>
    <source>
        <strain evidence="3 4">CCMR0081</strain>
    </source>
</reference>
<dbReference type="Pfam" id="PF00857">
    <property type="entry name" value="Isochorismatase"/>
    <property type="match status" value="1"/>
</dbReference>
<dbReference type="InterPro" id="IPR000868">
    <property type="entry name" value="Isochorismatase-like_dom"/>
</dbReference>
<keyword evidence="1 3" id="KW-0378">Hydrolase</keyword>
<dbReference type="GO" id="GO:0016787">
    <property type="term" value="F:hydrolase activity"/>
    <property type="evidence" value="ECO:0007669"/>
    <property type="project" value="UniProtKB-KW"/>
</dbReference>
<organism evidence="3 4">
    <name type="scientific">Adonisia turfae CCMR0081</name>
    <dbReference type="NCBI Taxonomy" id="2292702"/>
    <lineage>
        <taxon>Bacteria</taxon>
        <taxon>Bacillati</taxon>
        <taxon>Cyanobacteriota</taxon>
        <taxon>Adonisia</taxon>
        <taxon>Adonisia turfae</taxon>
    </lineage>
</organism>
<sequence>MDPQRTALLLIGFQNDYFAPDGVLHGVIDASAKAVKTVENVTRLLHSLENTAVLLISTPICFTPNYEELVEPVGILKTIKDMRAFQEGSKGFESIQALLPFKDKILEVPGKRGFNAFINTDLDGILRKNNIVHLVLAGAVTSICIDSTGRSAHEKGYHVSILKNCTSARTTFEQDFYCENIFPLYSDTITSSEFLEKLAVESLC</sequence>
<gene>
    <name evidence="3" type="ORF">DXZ20_30350</name>
</gene>
<accession>A0A6M0RUH5</accession>
<protein>
    <submittedName>
        <fullName evidence="3">Cysteine hydrolase family protein</fullName>
    </submittedName>
</protein>
<feature type="domain" description="Isochorismatase-like" evidence="2">
    <location>
        <begin position="6"/>
        <end position="192"/>
    </location>
</feature>
<dbReference type="PANTHER" id="PTHR43540:SF16">
    <property type="entry name" value="ISOCHORISMATASE-LIKE DOMAIN-CONTAINING PROTEIN"/>
    <property type="match status" value="1"/>
</dbReference>
<evidence type="ECO:0000313" key="3">
    <source>
        <dbReference type="EMBL" id="NEZ59868.1"/>
    </source>
</evidence>
<keyword evidence="4" id="KW-1185">Reference proteome</keyword>
<name>A0A6M0RUH5_9CYAN</name>
<evidence type="ECO:0000259" key="2">
    <source>
        <dbReference type="Pfam" id="PF00857"/>
    </source>
</evidence>
<dbReference type="EMBL" id="QXHD01000004">
    <property type="protein sequence ID" value="NEZ59868.1"/>
    <property type="molecule type" value="Genomic_DNA"/>
</dbReference>
<dbReference type="Proteomes" id="UP000481033">
    <property type="component" value="Unassembled WGS sequence"/>
</dbReference>
<dbReference type="AlphaFoldDB" id="A0A6M0RUH5"/>
<evidence type="ECO:0000313" key="4">
    <source>
        <dbReference type="Proteomes" id="UP000481033"/>
    </source>
</evidence>
<comment type="caution">
    <text evidence="3">The sequence shown here is derived from an EMBL/GenBank/DDBJ whole genome shotgun (WGS) entry which is preliminary data.</text>
</comment>
<dbReference type="Gene3D" id="3.40.50.850">
    <property type="entry name" value="Isochorismatase-like"/>
    <property type="match status" value="1"/>
</dbReference>
<dbReference type="PANTHER" id="PTHR43540">
    <property type="entry name" value="PEROXYUREIDOACRYLATE/UREIDOACRYLATE AMIDOHYDROLASE-RELATED"/>
    <property type="match status" value="1"/>
</dbReference>